<keyword evidence="1" id="KW-0732">Signal</keyword>
<feature type="signal peptide" evidence="1">
    <location>
        <begin position="1"/>
        <end position="23"/>
    </location>
</feature>
<feature type="chain" id="PRO_5012574541" evidence="1">
    <location>
        <begin position="24"/>
        <end position="87"/>
    </location>
</feature>
<sequence>MKTSVILILLLIPFLTVFNIANADPEFEYFWCGNSDDNCKISCIRDGCKTGWCVRKGCVPGDCGKPHCQRCKEKFCTCRDCPANRGK</sequence>
<name>A0A1W7R947_9SCOR</name>
<dbReference type="EMBL" id="GFAH01000722">
    <property type="protein sequence ID" value="JAV47667.1"/>
    <property type="molecule type" value="Transcribed_RNA"/>
</dbReference>
<protein>
    <submittedName>
        <fullName evidence="2">Venom protein</fullName>
    </submittedName>
</protein>
<organism evidence="2">
    <name type="scientific">Hadrurus spadix</name>
    <dbReference type="NCBI Taxonomy" id="141984"/>
    <lineage>
        <taxon>Eukaryota</taxon>
        <taxon>Metazoa</taxon>
        <taxon>Ecdysozoa</taxon>
        <taxon>Arthropoda</taxon>
        <taxon>Chelicerata</taxon>
        <taxon>Arachnida</taxon>
        <taxon>Scorpiones</taxon>
        <taxon>Iurida</taxon>
        <taxon>Iuroidea</taxon>
        <taxon>Hadrurus</taxon>
    </lineage>
</organism>
<reference evidence="2" key="1">
    <citation type="submission" date="2016-11" db="EMBL/GenBank/DDBJ databases">
        <title>Venom-gland transcriptomics and venom proteomics of the black-back scorpion (Hadrurus spadix) reveal detectability challenges and an unexplored realm of animal toxin diversity.</title>
        <authorList>
            <person name="Rokyta D.R."/>
            <person name="Ward M.J."/>
        </authorList>
    </citation>
    <scope>NUCLEOTIDE SEQUENCE</scope>
    <source>
        <tissue evidence="2">Venom gland</tissue>
    </source>
</reference>
<proteinExistence type="predicted"/>
<evidence type="ECO:0000256" key="1">
    <source>
        <dbReference type="SAM" id="SignalP"/>
    </source>
</evidence>
<accession>A0A1W7R947</accession>
<evidence type="ECO:0000313" key="2">
    <source>
        <dbReference type="EMBL" id="JAV47667.1"/>
    </source>
</evidence>
<dbReference type="AlphaFoldDB" id="A0A1W7R947"/>